<evidence type="ECO:0000256" key="1">
    <source>
        <dbReference type="ARBA" id="ARBA00023015"/>
    </source>
</evidence>
<dbReference type="PROSITE" id="PS01124">
    <property type="entry name" value="HTH_ARAC_FAMILY_2"/>
    <property type="match status" value="1"/>
</dbReference>
<evidence type="ECO:0000313" key="6">
    <source>
        <dbReference type="Proteomes" id="UP000295807"/>
    </source>
</evidence>
<comment type="caution">
    <text evidence="5">The sequence shown here is derived from an EMBL/GenBank/DDBJ whole genome shotgun (WGS) entry which is preliminary data.</text>
</comment>
<dbReference type="OrthoDB" id="9787988at2"/>
<dbReference type="InterPro" id="IPR009057">
    <property type="entry name" value="Homeodomain-like_sf"/>
</dbReference>
<protein>
    <submittedName>
        <fullName evidence="5">Helix-turn-helix protein</fullName>
    </submittedName>
</protein>
<dbReference type="PROSITE" id="PS00041">
    <property type="entry name" value="HTH_ARAC_FAMILY_1"/>
    <property type="match status" value="1"/>
</dbReference>
<dbReference type="InterPro" id="IPR018060">
    <property type="entry name" value="HTH_AraC"/>
</dbReference>
<dbReference type="PANTHER" id="PTHR43280:SF27">
    <property type="entry name" value="TRANSCRIPTIONAL REGULATOR MTLR"/>
    <property type="match status" value="1"/>
</dbReference>
<proteinExistence type="predicted"/>
<organism evidence="5 6">
    <name type="scientific">Anseongella ginsenosidimutans</name>
    <dbReference type="NCBI Taxonomy" id="496056"/>
    <lineage>
        <taxon>Bacteria</taxon>
        <taxon>Pseudomonadati</taxon>
        <taxon>Bacteroidota</taxon>
        <taxon>Sphingobacteriia</taxon>
        <taxon>Sphingobacteriales</taxon>
        <taxon>Sphingobacteriaceae</taxon>
        <taxon>Anseongella</taxon>
    </lineage>
</organism>
<dbReference type="CDD" id="cd06976">
    <property type="entry name" value="cupin_MtlR-like_N"/>
    <property type="match status" value="1"/>
</dbReference>
<dbReference type="SMART" id="SM00342">
    <property type="entry name" value="HTH_ARAC"/>
    <property type="match status" value="1"/>
</dbReference>
<dbReference type="PANTHER" id="PTHR43280">
    <property type="entry name" value="ARAC-FAMILY TRANSCRIPTIONAL REGULATOR"/>
    <property type="match status" value="1"/>
</dbReference>
<dbReference type="AlphaFoldDB" id="A0A4R3KSJ9"/>
<evidence type="ECO:0000259" key="4">
    <source>
        <dbReference type="PROSITE" id="PS01124"/>
    </source>
</evidence>
<dbReference type="Gene3D" id="2.60.120.10">
    <property type="entry name" value="Jelly Rolls"/>
    <property type="match status" value="1"/>
</dbReference>
<keyword evidence="6" id="KW-1185">Reference proteome</keyword>
<dbReference type="Gene3D" id="1.10.10.60">
    <property type="entry name" value="Homeodomain-like"/>
    <property type="match status" value="2"/>
</dbReference>
<dbReference type="InterPro" id="IPR018062">
    <property type="entry name" value="HTH_AraC-typ_CS"/>
</dbReference>
<reference evidence="5 6" key="1">
    <citation type="submission" date="2019-03" db="EMBL/GenBank/DDBJ databases">
        <title>Genomic Encyclopedia of Type Strains, Phase IV (KMG-IV): sequencing the most valuable type-strain genomes for metagenomic binning, comparative biology and taxonomic classification.</title>
        <authorList>
            <person name="Goeker M."/>
        </authorList>
    </citation>
    <scope>NUCLEOTIDE SEQUENCE [LARGE SCALE GENOMIC DNA]</scope>
    <source>
        <strain evidence="5 6">DSM 21100</strain>
    </source>
</reference>
<dbReference type="InterPro" id="IPR011051">
    <property type="entry name" value="RmlC_Cupin_sf"/>
</dbReference>
<dbReference type="GO" id="GO:0003700">
    <property type="term" value="F:DNA-binding transcription factor activity"/>
    <property type="evidence" value="ECO:0007669"/>
    <property type="project" value="InterPro"/>
</dbReference>
<dbReference type="EMBL" id="SMAD01000003">
    <property type="protein sequence ID" value="TCS88186.1"/>
    <property type="molecule type" value="Genomic_DNA"/>
</dbReference>
<dbReference type="SUPFAM" id="SSF46689">
    <property type="entry name" value="Homeodomain-like"/>
    <property type="match status" value="2"/>
</dbReference>
<dbReference type="Proteomes" id="UP000295807">
    <property type="component" value="Unassembled WGS sequence"/>
</dbReference>
<keyword evidence="1" id="KW-0805">Transcription regulation</keyword>
<gene>
    <name evidence="5" type="ORF">EDD80_10347</name>
</gene>
<dbReference type="SUPFAM" id="SSF51182">
    <property type="entry name" value="RmlC-like cupins"/>
    <property type="match status" value="1"/>
</dbReference>
<sequence length="292" mass="34158">MKPILRKVDAGNDYTFRIREDILPYLYNHWHYHPEAELTFIRRSSGTRLVGDHMERFGDGDLVLLGPNLPHMWRNDDLYFHPGSRHKSESIAVHFLPECLGKTFLHIPEMKPVRLLLEDARRGIRLTGGLHDRIRHKMEVILHAKGVYRVTSLLEMLYDIACSNEKLFLSSLGFTQSHSFDRVDKINEIYHYTFNNFTQPVSIEEAARSAHISPHSFCRYFKTRTSKTYIRFLTEIRVGHACKLILENSMSIAQVCYASGFNNLSNFNRRFKEITGKTPLEYYRIFSDRKTG</sequence>
<accession>A0A4R3KSJ9</accession>
<dbReference type="InterPro" id="IPR014710">
    <property type="entry name" value="RmlC-like_jellyroll"/>
</dbReference>
<evidence type="ECO:0000256" key="2">
    <source>
        <dbReference type="ARBA" id="ARBA00023125"/>
    </source>
</evidence>
<feature type="domain" description="HTH araC/xylS-type" evidence="4">
    <location>
        <begin position="187"/>
        <end position="285"/>
    </location>
</feature>
<dbReference type="Pfam" id="PF12833">
    <property type="entry name" value="HTH_18"/>
    <property type="match status" value="1"/>
</dbReference>
<dbReference type="GO" id="GO:0043565">
    <property type="term" value="F:sequence-specific DNA binding"/>
    <property type="evidence" value="ECO:0007669"/>
    <property type="project" value="InterPro"/>
</dbReference>
<dbReference type="RefSeq" id="WP_132128420.1">
    <property type="nucleotide sequence ID" value="NZ_CP042432.1"/>
</dbReference>
<keyword evidence="2" id="KW-0238">DNA-binding</keyword>
<keyword evidence="3" id="KW-0804">Transcription</keyword>
<name>A0A4R3KSJ9_9SPHI</name>
<evidence type="ECO:0000313" key="5">
    <source>
        <dbReference type="EMBL" id="TCS88186.1"/>
    </source>
</evidence>
<evidence type="ECO:0000256" key="3">
    <source>
        <dbReference type="ARBA" id="ARBA00023163"/>
    </source>
</evidence>